<organism evidence="1 2">
    <name type="scientific">Candidatus Veblenbacteria bacterium RIFOXYD1_FULL_43_11</name>
    <dbReference type="NCBI Taxonomy" id="1802429"/>
    <lineage>
        <taxon>Bacteria</taxon>
        <taxon>Candidatus Vebleniibacteriota</taxon>
    </lineage>
</organism>
<proteinExistence type="predicted"/>
<gene>
    <name evidence="1" type="ORF">A2588_01185</name>
</gene>
<comment type="caution">
    <text evidence="1">The sequence shown here is derived from an EMBL/GenBank/DDBJ whole genome shotgun (WGS) entry which is preliminary data.</text>
</comment>
<accession>A0A1G2Q9H2</accession>
<protein>
    <submittedName>
        <fullName evidence="1">Uncharacterized protein</fullName>
    </submittedName>
</protein>
<evidence type="ECO:0000313" key="2">
    <source>
        <dbReference type="Proteomes" id="UP000176772"/>
    </source>
</evidence>
<dbReference type="EMBL" id="MHTF01000028">
    <property type="protein sequence ID" value="OHA56799.1"/>
    <property type="molecule type" value="Genomic_DNA"/>
</dbReference>
<evidence type="ECO:0000313" key="1">
    <source>
        <dbReference type="EMBL" id="OHA56799.1"/>
    </source>
</evidence>
<reference evidence="1 2" key="1">
    <citation type="journal article" date="2016" name="Nat. Commun.">
        <title>Thousands of microbial genomes shed light on interconnected biogeochemical processes in an aquifer system.</title>
        <authorList>
            <person name="Anantharaman K."/>
            <person name="Brown C.T."/>
            <person name="Hug L.A."/>
            <person name="Sharon I."/>
            <person name="Castelle C.J."/>
            <person name="Probst A.J."/>
            <person name="Thomas B.C."/>
            <person name="Singh A."/>
            <person name="Wilkins M.J."/>
            <person name="Karaoz U."/>
            <person name="Brodie E.L."/>
            <person name="Williams K.H."/>
            <person name="Hubbard S.S."/>
            <person name="Banfield J.F."/>
        </authorList>
    </citation>
    <scope>NUCLEOTIDE SEQUENCE [LARGE SCALE GENOMIC DNA]</scope>
</reference>
<dbReference type="AlphaFoldDB" id="A0A1G2Q9H2"/>
<name>A0A1G2Q9H2_9BACT</name>
<dbReference type="Proteomes" id="UP000176772">
    <property type="component" value="Unassembled WGS sequence"/>
</dbReference>
<sequence length="75" mass="8366">MFLGAVNVDGARTLFGLLGVKRYLVFNRELSEGNPHQSGRMKEQILVGTVREDKSKTLVGETFDSSCHSNCKYKT</sequence>